<dbReference type="Pfam" id="PF00612">
    <property type="entry name" value="IQ"/>
    <property type="match status" value="3"/>
</dbReference>
<sequence>MNTSIYAPEIRALGAGFDPKKLLRFVQFPLDRFEQLVRRSPEARKAALYGQPLPLPAEDQDLDSSQLLRSKTVQQQLRRLAAALTLQTAWRTHSTRLKYTYVRFGTVSLATHAQASSNHGGSVASSSHASAATSRPGSASLSCSLSQPDMARDHSASAAASLQRRLHWAFGRPLPDLAHELAVQERMLAQYREYALHIELLGWIPPYYDEFCAMKLQATWKMYRAKRALRRTLDAKRAGHGINYLAQEQERLNVLALRQNQDLAAMRIQRRWRQFWSRKVYQYLRGLIRTREQADPRSILKFINPKESQLMDSAAGVHVRFRLGGTTFPPTIYYKIYVNHATIDLGAFAPRNYANPLDTQKKTWYKRFFAITTVLTIVVCHFSGIQMVWYWCILAIIVSVVGTVPIAVVLATSGVALYMVRY</sequence>
<dbReference type="AlphaFoldDB" id="A0A0L0SVW6"/>
<keyword evidence="2" id="KW-1133">Transmembrane helix</keyword>
<feature type="transmembrane region" description="Helical" evidence="2">
    <location>
        <begin position="395"/>
        <end position="420"/>
    </location>
</feature>
<feature type="compositionally biased region" description="Polar residues" evidence="1">
    <location>
        <begin position="135"/>
        <end position="146"/>
    </location>
</feature>
<dbReference type="eggNOG" id="ENOG502QSTG">
    <property type="taxonomic scope" value="Eukaryota"/>
</dbReference>
<protein>
    <submittedName>
        <fullName evidence="3">Uncharacterized protein</fullName>
    </submittedName>
</protein>
<organism evidence="3 4">
    <name type="scientific">Allomyces macrogynus (strain ATCC 38327)</name>
    <name type="common">Allomyces javanicus var. macrogynus</name>
    <dbReference type="NCBI Taxonomy" id="578462"/>
    <lineage>
        <taxon>Eukaryota</taxon>
        <taxon>Fungi</taxon>
        <taxon>Fungi incertae sedis</taxon>
        <taxon>Blastocladiomycota</taxon>
        <taxon>Blastocladiomycetes</taxon>
        <taxon>Blastocladiales</taxon>
        <taxon>Blastocladiaceae</taxon>
        <taxon>Allomyces</taxon>
    </lineage>
</organism>
<reference evidence="3 4" key="1">
    <citation type="submission" date="2009-11" db="EMBL/GenBank/DDBJ databases">
        <title>Annotation of Allomyces macrogynus ATCC 38327.</title>
        <authorList>
            <consortium name="The Broad Institute Genome Sequencing Platform"/>
            <person name="Russ C."/>
            <person name="Cuomo C."/>
            <person name="Burger G."/>
            <person name="Gray M.W."/>
            <person name="Holland P.W.H."/>
            <person name="King N."/>
            <person name="Lang F.B.F."/>
            <person name="Roger A.J."/>
            <person name="Ruiz-Trillo I."/>
            <person name="Young S.K."/>
            <person name="Zeng Q."/>
            <person name="Gargeya S."/>
            <person name="Fitzgerald M."/>
            <person name="Haas B."/>
            <person name="Abouelleil A."/>
            <person name="Alvarado L."/>
            <person name="Arachchi H.M."/>
            <person name="Berlin A."/>
            <person name="Chapman S.B."/>
            <person name="Gearin G."/>
            <person name="Goldberg J."/>
            <person name="Griggs A."/>
            <person name="Gujja S."/>
            <person name="Hansen M."/>
            <person name="Heiman D."/>
            <person name="Howarth C."/>
            <person name="Larimer J."/>
            <person name="Lui A."/>
            <person name="MacDonald P.J.P."/>
            <person name="McCowen C."/>
            <person name="Montmayeur A."/>
            <person name="Murphy C."/>
            <person name="Neiman D."/>
            <person name="Pearson M."/>
            <person name="Priest M."/>
            <person name="Roberts A."/>
            <person name="Saif S."/>
            <person name="Shea T."/>
            <person name="Sisk P."/>
            <person name="Stolte C."/>
            <person name="Sykes S."/>
            <person name="Wortman J."/>
            <person name="Nusbaum C."/>
            <person name="Birren B."/>
        </authorList>
    </citation>
    <scope>NUCLEOTIDE SEQUENCE [LARGE SCALE GENOMIC DNA]</scope>
    <source>
        <strain evidence="3 4">ATCC 38327</strain>
    </source>
</reference>
<evidence type="ECO:0000256" key="2">
    <source>
        <dbReference type="SAM" id="Phobius"/>
    </source>
</evidence>
<accession>A0A0L0SVW6</accession>
<dbReference type="EMBL" id="GG745350">
    <property type="protein sequence ID" value="KNE66515.1"/>
    <property type="molecule type" value="Genomic_DNA"/>
</dbReference>
<dbReference type="SMART" id="SM00015">
    <property type="entry name" value="IQ"/>
    <property type="match status" value="3"/>
</dbReference>
<dbReference type="InterPro" id="IPR000048">
    <property type="entry name" value="IQ_motif_EF-hand-BS"/>
</dbReference>
<dbReference type="OrthoDB" id="10253073at2759"/>
<feature type="compositionally biased region" description="Low complexity" evidence="1">
    <location>
        <begin position="116"/>
        <end position="134"/>
    </location>
</feature>
<dbReference type="VEuPathDB" id="FungiDB:AMAG_11648"/>
<name>A0A0L0SVW6_ALLM3</name>
<evidence type="ECO:0000256" key="1">
    <source>
        <dbReference type="SAM" id="MobiDB-lite"/>
    </source>
</evidence>
<dbReference type="Proteomes" id="UP000054350">
    <property type="component" value="Unassembled WGS sequence"/>
</dbReference>
<dbReference type="PROSITE" id="PS50096">
    <property type="entry name" value="IQ"/>
    <property type="match status" value="2"/>
</dbReference>
<proteinExistence type="predicted"/>
<dbReference type="PANTHER" id="PTHR33504">
    <property type="entry name" value="NADH DEHYDROGENASE (UBIQUINONE) 1 BETA SUBCOMPLEX, 4"/>
    <property type="match status" value="1"/>
</dbReference>
<evidence type="ECO:0000313" key="3">
    <source>
        <dbReference type="EMBL" id="KNE66515.1"/>
    </source>
</evidence>
<evidence type="ECO:0000313" key="4">
    <source>
        <dbReference type="Proteomes" id="UP000054350"/>
    </source>
</evidence>
<reference evidence="4" key="2">
    <citation type="submission" date="2009-11" db="EMBL/GenBank/DDBJ databases">
        <title>The Genome Sequence of Allomyces macrogynus strain ATCC 38327.</title>
        <authorList>
            <consortium name="The Broad Institute Genome Sequencing Platform"/>
            <person name="Russ C."/>
            <person name="Cuomo C."/>
            <person name="Shea T."/>
            <person name="Young S.K."/>
            <person name="Zeng Q."/>
            <person name="Koehrsen M."/>
            <person name="Haas B."/>
            <person name="Borodovsky M."/>
            <person name="Guigo R."/>
            <person name="Alvarado L."/>
            <person name="Berlin A."/>
            <person name="Borenstein D."/>
            <person name="Chen Z."/>
            <person name="Engels R."/>
            <person name="Freedman E."/>
            <person name="Gellesch M."/>
            <person name="Goldberg J."/>
            <person name="Griggs A."/>
            <person name="Gujja S."/>
            <person name="Heiman D."/>
            <person name="Hepburn T."/>
            <person name="Howarth C."/>
            <person name="Jen D."/>
            <person name="Larson L."/>
            <person name="Lewis B."/>
            <person name="Mehta T."/>
            <person name="Park D."/>
            <person name="Pearson M."/>
            <person name="Roberts A."/>
            <person name="Saif S."/>
            <person name="Shenoy N."/>
            <person name="Sisk P."/>
            <person name="Stolte C."/>
            <person name="Sykes S."/>
            <person name="Walk T."/>
            <person name="White J."/>
            <person name="Yandava C."/>
            <person name="Burger G."/>
            <person name="Gray M.W."/>
            <person name="Holland P.W.H."/>
            <person name="King N."/>
            <person name="Lang F.B.F."/>
            <person name="Roger A.J."/>
            <person name="Ruiz-Trillo I."/>
            <person name="Lander E."/>
            <person name="Nusbaum C."/>
        </authorList>
    </citation>
    <scope>NUCLEOTIDE SEQUENCE [LARGE SCALE GENOMIC DNA]</scope>
    <source>
        <strain evidence="4">ATCC 38327</strain>
    </source>
</reference>
<dbReference type="PANTHER" id="PTHR33504:SF2">
    <property type="entry name" value="PROTEIN MFI"/>
    <property type="match status" value="1"/>
</dbReference>
<feature type="region of interest" description="Disordered" evidence="1">
    <location>
        <begin position="116"/>
        <end position="146"/>
    </location>
</feature>
<gene>
    <name evidence="3" type="ORF">AMAG_11648</name>
</gene>
<keyword evidence="2" id="KW-0472">Membrane</keyword>
<keyword evidence="2" id="KW-0812">Transmembrane</keyword>
<feature type="transmembrane region" description="Helical" evidence="2">
    <location>
        <begin position="368"/>
        <end position="389"/>
    </location>
</feature>
<keyword evidence="4" id="KW-1185">Reference proteome</keyword>